<name>A0A5N6JR26_MONLA</name>
<reference evidence="1 2" key="1">
    <citation type="submission" date="2019-06" db="EMBL/GenBank/DDBJ databases">
        <title>Genome Sequence of the Brown Rot Fungal Pathogen Monilinia laxa.</title>
        <authorList>
            <person name="De Miccolis Angelini R.M."/>
            <person name="Landi L."/>
            <person name="Abate D."/>
            <person name="Pollastro S."/>
            <person name="Romanazzi G."/>
            <person name="Faretra F."/>
        </authorList>
    </citation>
    <scope>NUCLEOTIDE SEQUENCE [LARGE SCALE GENOMIC DNA]</scope>
    <source>
        <strain evidence="1 2">Mlax316</strain>
    </source>
</reference>
<gene>
    <name evidence="1" type="ORF">EYC80_008503</name>
</gene>
<proteinExistence type="predicted"/>
<dbReference type="EMBL" id="VIGI01000016">
    <property type="protein sequence ID" value="KAB8290866.1"/>
    <property type="molecule type" value="Genomic_DNA"/>
</dbReference>
<accession>A0A5N6JR26</accession>
<sequence>MKNETPAAITEKFFLQKFYYKGILLLHRKYWYATLPENPDQFREIGCAGEAERYLGEIAGECIDAKRAVGILSSLIRRLTVKVENDVVLKSNPDPIEQPPSSTSGLGVGASSNKNIPVYENIPMPIISPNMGDPLYMSMIPENMFDTGGIFGTFGGQVDVPGNFNWDAWDQITIGPQALGQERDVEMQTQYF</sequence>
<keyword evidence="2" id="KW-1185">Reference proteome</keyword>
<evidence type="ECO:0000313" key="2">
    <source>
        <dbReference type="Proteomes" id="UP000326757"/>
    </source>
</evidence>
<dbReference type="AlphaFoldDB" id="A0A5N6JR26"/>
<protein>
    <submittedName>
        <fullName evidence="1">Uncharacterized protein</fullName>
    </submittedName>
</protein>
<organism evidence="1 2">
    <name type="scientific">Monilinia laxa</name>
    <name type="common">Brown rot fungus</name>
    <name type="synonym">Sclerotinia laxa</name>
    <dbReference type="NCBI Taxonomy" id="61186"/>
    <lineage>
        <taxon>Eukaryota</taxon>
        <taxon>Fungi</taxon>
        <taxon>Dikarya</taxon>
        <taxon>Ascomycota</taxon>
        <taxon>Pezizomycotina</taxon>
        <taxon>Leotiomycetes</taxon>
        <taxon>Helotiales</taxon>
        <taxon>Sclerotiniaceae</taxon>
        <taxon>Monilinia</taxon>
    </lineage>
</organism>
<dbReference type="Proteomes" id="UP000326757">
    <property type="component" value="Unassembled WGS sequence"/>
</dbReference>
<comment type="caution">
    <text evidence="1">The sequence shown here is derived from an EMBL/GenBank/DDBJ whole genome shotgun (WGS) entry which is preliminary data.</text>
</comment>
<dbReference type="OrthoDB" id="762982at2759"/>
<evidence type="ECO:0000313" key="1">
    <source>
        <dbReference type="EMBL" id="KAB8290866.1"/>
    </source>
</evidence>